<evidence type="ECO:0000313" key="8">
    <source>
        <dbReference type="Proteomes" id="UP000249390"/>
    </source>
</evidence>
<dbReference type="PANTHER" id="PTHR21562:SF93">
    <property type="entry name" value="PECTIN ACETYLESTERASE 8"/>
    <property type="match status" value="1"/>
</dbReference>
<evidence type="ECO:0000256" key="1">
    <source>
        <dbReference type="ARBA" id="ARBA00003534"/>
    </source>
</evidence>
<gene>
    <name evidence="7" type="ORF">DM860_015813</name>
</gene>
<keyword evidence="8" id="KW-1185">Reference proteome</keyword>
<dbReference type="AlphaFoldDB" id="A0A328DZL6"/>
<reference evidence="7 8" key="1">
    <citation type="submission" date="2018-06" db="EMBL/GenBank/DDBJ databases">
        <title>The Genome of Cuscuta australis (Dodder) Provides Insight into the Evolution of Plant Parasitism.</title>
        <authorList>
            <person name="Liu H."/>
        </authorList>
    </citation>
    <scope>NUCLEOTIDE SEQUENCE [LARGE SCALE GENOMIC DNA]</scope>
    <source>
        <strain evidence="8">cv. Yunnan</strain>
        <tissue evidence="7">Vines</tissue>
    </source>
</reference>
<dbReference type="PANTHER" id="PTHR21562">
    <property type="entry name" value="NOTUM-RELATED"/>
    <property type="match status" value="1"/>
</dbReference>
<feature type="signal peptide" evidence="6">
    <location>
        <begin position="1"/>
        <end position="32"/>
    </location>
</feature>
<evidence type="ECO:0000313" key="7">
    <source>
        <dbReference type="EMBL" id="RAL50666.1"/>
    </source>
</evidence>
<keyword evidence="4 6" id="KW-0134">Cell wall</keyword>
<evidence type="ECO:0000256" key="4">
    <source>
        <dbReference type="ARBA" id="ARBA00022512"/>
    </source>
</evidence>
<keyword evidence="6" id="KW-0964">Secreted</keyword>
<feature type="chain" id="PRO_5016188835" description="Pectin acetylesterase" evidence="6">
    <location>
        <begin position="33"/>
        <end position="398"/>
    </location>
</feature>
<keyword evidence="6" id="KW-0732">Signal</keyword>
<dbReference type="EMBL" id="NQVE01000056">
    <property type="protein sequence ID" value="RAL50666.1"/>
    <property type="molecule type" value="Genomic_DNA"/>
</dbReference>
<protein>
    <recommendedName>
        <fullName evidence="6">Pectin acetylesterase</fullName>
        <ecNumber evidence="6">3.1.1.-</ecNumber>
    </recommendedName>
</protein>
<evidence type="ECO:0000256" key="6">
    <source>
        <dbReference type="RuleBase" id="RU363114"/>
    </source>
</evidence>
<proteinExistence type="inferred from homology"/>
<evidence type="ECO:0000256" key="2">
    <source>
        <dbReference type="ARBA" id="ARBA00004191"/>
    </source>
</evidence>
<accession>A0A328DZL6</accession>
<organism evidence="7 8">
    <name type="scientific">Cuscuta australis</name>
    <dbReference type="NCBI Taxonomy" id="267555"/>
    <lineage>
        <taxon>Eukaryota</taxon>
        <taxon>Viridiplantae</taxon>
        <taxon>Streptophyta</taxon>
        <taxon>Embryophyta</taxon>
        <taxon>Tracheophyta</taxon>
        <taxon>Spermatophyta</taxon>
        <taxon>Magnoliopsida</taxon>
        <taxon>eudicotyledons</taxon>
        <taxon>Gunneridae</taxon>
        <taxon>Pentapetalae</taxon>
        <taxon>asterids</taxon>
        <taxon>lamiids</taxon>
        <taxon>Solanales</taxon>
        <taxon>Convolvulaceae</taxon>
        <taxon>Cuscuteae</taxon>
        <taxon>Cuscuta</taxon>
        <taxon>Cuscuta subgen. Grammica</taxon>
        <taxon>Cuscuta sect. Cleistogrammica</taxon>
    </lineage>
</organism>
<dbReference type="SUPFAM" id="SSF53474">
    <property type="entry name" value="alpha/beta-Hydrolases"/>
    <property type="match status" value="1"/>
</dbReference>
<dbReference type="GO" id="GO:0052793">
    <property type="term" value="F:pectin acetylesterase activity"/>
    <property type="evidence" value="ECO:0007669"/>
    <property type="project" value="TreeGrafter"/>
</dbReference>
<comment type="function">
    <text evidence="1 6">Hydrolyzes acetyl esters in homogalacturonan regions of pectin. In type I primary cell wall, galacturonic acid residues of pectin can be acetylated at the O-2 and O-3 positions. Decreasing the degree of acetylation of pectin gels in vitro alters their physical properties.</text>
</comment>
<comment type="similarity">
    <text evidence="3 6">Belongs to the pectinacetylesterase family.</text>
</comment>
<comment type="subcellular location">
    <subcellularLocation>
        <location evidence="2 6">Secreted</location>
        <location evidence="2 6">Cell wall</location>
    </subcellularLocation>
</comment>
<evidence type="ECO:0000256" key="3">
    <source>
        <dbReference type="ARBA" id="ARBA00005784"/>
    </source>
</evidence>
<keyword evidence="5 6" id="KW-0961">Cell wall biogenesis/degradation</keyword>
<dbReference type="GO" id="GO:0071555">
    <property type="term" value="P:cell wall organization"/>
    <property type="evidence" value="ECO:0007669"/>
    <property type="project" value="UniProtKB-KW"/>
</dbReference>
<dbReference type="Proteomes" id="UP000249390">
    <property type="component" value="Unassembled WGS sequence"/>
</dbReference>
<dbReference type="GO" id="GO:0009505">
    <property type="term" value="C:plant-type cell wall"/>
    <property type="evidence" value="ECO:0007669"/>
    <property type="project" value="TreeGrafter"/>
</dbReference>
<dbReference type="EC" id="3.1.1.-" evidence="6"/>
<keyword evidence="6" id="KW-0378">Hydrolase</keyword>
<evidence type="ECO:0000256" key="5">
    <source>
        <dbReference type="ARBA" id="ARBA00023316"/>
    </source>
</evidence>
<comment type="caution">
    <text evidence="7">The sequence shown here is derived from an EMBL/GenBank/DDBJ whole genome shotgun (WGS) entry which is preliminary data.</text>
</comment>
<dbReference type="InterPro" id="IPR004963">
    <property type="entry name" value="PAE/NOTUM"/>
</dbReference>
<name>A0A328DZL6_9ASTE</name>
<sequence length="398" mass="43874">MATENTTHLSLLKIILSVVLLFLLQHTINVSSVVRTLPGAVSQGAVCLDGSPPAYEWDAGKGRAGATNWVVFIQGAGWCVNSTGHQIPGGAVQSCANRAKTDVGSSRHMKPYNFSRLHFLSPDPHDSYFHDWNRVVVRSCDGGSFSGNVEKPDPATGLYYRGARIFRAVVEELMTKGLGSARNVLLAGGSSGGLGVMVHCDRFRRLFPESVRVKCLADSSLFLHVRDPRRAVFLDDVFGDVVSLHRPDNALPRRCIAKMGAGACFFPRNLVRYIESPFFLLNSAFDLFQVTNTFSLPLHDRVMNHTVSRADLALLRDFRGQTIGALPRPSRTKGYLITSLFVHSLGTGQGYKGPMFPGQKSKSFESALVDWFFDRATNVRLIDPSKQPFYEPPRAVKD</sequence>
<dbReference type="InterPro" id="IPR029058">
    <property type="entry name" value="AB_hydrolase_fold"/>
</dbReference>
<dbReference type="Pfam" id="PF03283">
    <property type="entry name" value="PAE"/>
    <property type="match status" value="1"/>
</dbReference>